<evidence type="ECO:0000256" key="1">
    <source>
        <dbReference type="SAM" id="Phobius"/>
    </source>
</evidence>
<accession>A0A023PXT0</accession>
<organism evidence="2">
    <name type="scientific">Escherichia coli</name>
    <dbReference type="NCBI Taxonomy" id="562"/>
    <lineage>
        <taxon>Bacteria</taxon>
        <taxon>Pseudomonadati</taxon>
        <taxon>Pseudomonadota</taxon>
        <taxon>Gammaproteobacteria</taxon>
        <taxon>Enterobacterales</taxon>
        <taxon>Enterobacteriaceae</taxon>
        <taxon>Escherichia</taxon>
    </lineage>
</organism>
<evidence type="ECO:0000313" key="2">
    <source>
        <dbReference type="EMBL" id="AHX39424.1"/>
    </source>
</evidence>
<protein>
    <submittedName>
        <fullName evidence="2">Uncharacterized protein</fullName>
    </submittedName>
</protein>
<dbReference type="InterPro" id="IPR048244">
    <property type="entry name" value="DqlB-like"/>
</dbReference>
<dbReference type="AlphaFoldDB" id="A0A023PXT0"/>
<keyword evidence="1" id="KW-0472">Membrane</keyword>
<sequence length="108" mass="11939">MQTTRNRVYCAGQSVNVLAPAPRLCGMNGLKSWLKNRWCCFNAQAGAGTTKQLTLGSRCDRQCKGNQRRSGSVWSKRMINVLIVVLRAVVAVSNAVIAILELIREFVD</sequence>
<keyword evidence="1" id="KW-1133">Transmembrane helix</keyword>
<gene>
    <name evidence="2" type="ORF">ECS01_0008</name>
</gene>
<reference evidence="2" key="1">
    <citation type="journal article" date="2014" name="J. Antimicrob. Chemother.">
        <title>Characterization of an IncN2-type blaNDM-1-carrying plasmid in Escherichia coli ST131 and Klebsiella pneumoniae ST11 and ST15 isolates in Thailand.</title>
        <authorList>
            <person name="Netikul T."/>
            <person name="Sidjabat H.E."/>
            <person name="Paterson D.L."/>
            <person name="Kamolvit W."/>
            <person name="Tantisiriwat W."/>
            <person name="Steen J.A."/>
            <person name="Kiratisin P."/>
        </authorList>
    </citation>
    <scope>NUCLEOTIDE SEQUENCE</scope>
    <source>
        <strain evidence="2">ECS01</strain>
        <plasmid evidence="2">pNDM-ECS01</plasmid>
    </source>
</reference>
<geneLocation type="plasmid" evidence="2">
    <name>pNDM-ECS01</name>
</geneLocation>
<feature type="transmembrane region" description="Helical" evidence="1">
    <location>
        <begin position="78"/>
        <end position="100"/>
    </location>
</feature>
<keyword evidence="2" id="KW-0614">Plasmid</keyword>
<dbReference type="NCBIfam" id="NF041473">
    <property type="entry name" value="DinQ_rel"/>
    <property type="match status" value="1"/>
</dbReference>
<name>A0A023PXT0_ECOLX</name>
<proteinExistence type="predicted"/>
<keyword evidence="1" id="KW-0812">Transmembrane</keyword>
<dbReference type="EMBL" id="KJ413946">
    <property type="protein sequence ID" value="AHX39424.1"/>
    <property type="molecule type" value="Genomic_DNA"/>
</dbReference>